<proteinExistence type="predicted"/>
<dbReference type="Proteomes" id="UP000606786">
    <property type="component" value="Unassembled WGS sequence"/>
</dbReference>
<evidence type="ECO:0000313" key="3">
    <source>
        <dbReference type="Proteomes" id="UP000606786"/>
    </source>
</evidence>
<comment type="caution">
    <text evidence="2">The sequence shown here is derived from an EMBL/GenBank/DDBJ whole genome shotgun (WGS) entry which is preliminary data.</text>
</comment>
<keyword evidence="3" id="KW-1185">Reference proteome</keyword>
<feature type="compositionally biased region" description="Basic residues" evidence="1">
    <location>
        <begin position="101"/>
        <end position="137"/>
    </location>
</feature>
<dbReference type="AlphaFoldDB" id="A0A811U2M2"/>
<reference evidence="2" key="1">
    <citation type="submission" date="2020-11" db="EMBL/GenBank/DDBJ databases">
        <authorList>
            <person name="Whitehead M."/>
        </authorList>
    </citation>
    <scope>NUCLEOTIDE SEQUENCE</scope>
    <source>
        <strain evidence="2">EGII</strain>
    </source>
</reference>
<organism evidence="2 3">
    <name type="scientific">Ceratitis capitata</name>
    <name type="common">Mediterranean fruit fly</name>
    <name type="synonym">Tephritis capitata</name>
    <dbReference type="NCBI Taxonomy" id="7213"/>
    <lineage>
        <taxon>Eukaryota</taxon>
        <taxon>Metazoa</taxon>
        <taxon>Ecdysozoa</taxon>
        <taxon>Arthropoda</taxon>
        <taxon>Hexapoda</taxon>
        <taxon>Insecta</taxon>
        <taxon>Pterygota</taxon>
        <taxon>Neoptera</taxon>
        <taxon>Endopterygota</taxon>
        <taxon>Diptera</taxon>
        <taxon>Brachycera</taxon>
        <taxon>Muscomorpha</taxon>
        <taxon>Tephritoidea</taxon>
        <taxon>Tephritidae</taxon>
        <taxon>Ceratitis</taxon>
        <taxon>Ceratitis</taxon>
    </lineage>
</organism>
<protein>
    <submittedName>
        <fullName evidence="2">(Mediterranean fruit fly) hypothetical protein</fullName>
    </submittedName>
</protein>
<gene>
    <name evidence="2" type="ORF">CCAP1982_LOCUS2090</name>
</gene>
<sequence>MNIMPQPQQQQQQQQLVQQQQQQLMQLQMQHPQQQLHQQIGATPSNFTFLDIATTSIVNNYTRHFSQNNTTLPTTATSATAAVTAIQNNRQRQKTPNLQRIRPRPNQRHHHQQRGQPTKIHHYSRTKGRLLQHQTCR</sequence>
<evidence type="ECO:0000256" key="1">
    <source>
        <dbReference type="SAM" id="MobiDB-lite"/>
    </source>
</evidence>
<feature type="compositionally biased region" description="Polar residues" evidence="1">
    <location>
        <begin position="86"/>
        <end position="98"/>
    </location>
</feature>
<feature type="region of interest" description="Disordered" evidence="1">
    <location>
        <begin position="86"/>
        <end position="137"/>
    </location>
</feature>
<accession>A0A811U2M2</accession>
<dbReference type="EMBL" id="CAJHJT010000001">
    <property type="protein sequence ID" value="CAD6993274.1"/>
    <property type="molecule type" value="Genomic_DNA"/>
</dbReference>
<name>A0A811U2M2_CERCA</name>
<evidence type="ECO:0000313" key="2">
    <source>
        <dbReference type="EMBL" id="CAD6993274.1"/>
    </source>
</evidence>